<name>A0ACC0DAR0_9PEZI</name>
<comment type="caution">
    <text evidence="1">The sequence shown here is derived from an EMBL/GenBank/DDBJ whole genome shotgun (WGS) entry which is preliminary data.</text>
</comment>
<keyword evidence="2" id="KW-1185">Reference proteome</keyword>
<reference evidence="1 2" key="1">
    <citation type="journal article" date="2022" name="New Phytol.">
        <title>Ecological generalism drives hyperdiversity of secondary metabolite gene clusters in xylarialean endophytes.</title>
        <authorList>
            <person name="Franco M.E.E."/>
            <person name="Wisecaver J.H."/>
            <person name="Arnold A.E."/>
            <person name="Ju Y.M."/>
            <person name="Slot J.C."/>
            <person name="Ahrendt S."/>
            <person name="Moore L.P."/>
            <person name="Eastman K.E."/>
            <person name="Scott K."/>
            <person name="Konkel Z."/>
            <person name="Mondo S.J."/>
            <person name="Kuo A."/>
            <person name="Hayes R.D."/>
            <person name="Haridas S."/>
            <person name="Andreopoulos B."/>
            <person name="Riley R."/>
            <person name="LaButti K."/>
            <person name="Pangilinan J."/>
            <person name="Lipzen A."/>
            <person name="Amirebrahimi M."/>
            <person name="Yan J."/>
            <person name="Adam C."/>
            <person name="Keymanesh K."/>
            <person name="Ng V."/>
            <person name="Louie K."/>
            <person name="Northen T."/>
            <person name="Drula E."/>
            <person name="Henrissat B."/>
            <person name="Hsieh H.M."/>
            <person name="Youens-Clark K."/>
            <person name="Lutzoni F."/>
            <person name="Miadlikowska J."/>
            <person name="Eastwood D.C."/>
            <person name="Hamelin R.C."/>
            <person name="Grigoriev I.V."/>
            <person name="U'Ren J.M."/>
        </authorList>
    </citation>
    <scope>NUCLEOTIDE SEQUENCE [LARGE SCALE GENOMIC DNA]</scope>
    <source>
        <strain evidence="1 2">ER1909</strain>
    </source>
</reference>
<dbReference type="EMBL" id="MU394294">
    <property type="protein sequence ID" value="KAI6089820.1"/>
    <property type="molecule type" value="Genomic_DNA"/>
</dbReference>
<sequence>MKFRENSEDDIAYDPLSDEKSLLEHAEGELMHRKKRWDLRTTIAYGSILVSLLISVVLNIVAWRELAEYRQLPHHHPLDDLDSPIVRDIGIHYHTQFINGSFEKKNIYRQKASQEVDDAWLALGTNDGSIVIPLEDAAQYGIQEGQVQRVSEEGGGYMADIFVFHHLHCLNLMRQTSHWSWDYYRAKAYTDEAMGTAFENYTSEEQLETHFTHCLDIIRQEIMCTANTGIYGQWFVKDVGLVMDFSFNRQCKNFDAIREWYANNHVDMDNTYVRKRPGDVVFDEPL</sequence>
<accession>A0ACC0DAR0</accession>
<organism evidence="1 2">
    <name type="scientific">Hypoxylon rubiginosum</name>
    <dbReference type="NCBI Taxonomy" id="110542"/>
    <lineage>
        <taxon>Eukaryota</taxon>
        <taxon>Fungi</taxon>
        <taxon>Dikarya</taxon>
        <taxon>Ascomycota</taxon>
        <taxon>Pezizomycotina</taxon>
        <taxon>Sordariomycetes</taxon>
        <taxon>Xylariomycetidae</taxon>
        <taxon>Xylariales</taxon>
        <taxon>Hypoxylaceae</taxon>
        <taxon>Hypoxylon</taxon>
    </lineage>
</organism>
<evidence type="ECO:0000313" key="2">
    <source>
        <dbReference type="Proteomes" id="UP001497680"/>
    </source>
</evidence>
<protein>
    <submittedName>
        <fullName evidence="1">Uncharacterized protein</fullName>
    </submittedName>
</protein>
<gene>
    <name evidence="1" type="ORF">F4821DRAFT_230968</name>
</gene>
<proteinExistence type="predicted"/>
<dbReference type="Proteomes" id="UP001497680">
    <property type="component" value="Unassembled WGS sequence"/>
</dbReference>
<evidence type="ECO:0000313" key="1">
    <source>
        <dbReference type="EMBL" id="KAI6089820.1"/>
    </source>
</evidence>